<evidence type="ECO:0000313" key="2">
    <source>
        <dbReference type="Proteomes" id="UP000019102"/>
    </source>
</evidence>
<sequence length="71" mass="8301">MSNDKESLDKDAKQLLDKSVTAYLDDIKNYGYPKNYLWDEILKAGIGIIGYTNLSRLRKKYDSHFRVLKTK</sequence>
<dbReference type="AlphaFoldDB" id="W4VH44"/>
<comment type="caution">
    <text evidence="1">The sequence shown here is derived from an EMBL/GenBank/DDBJ whole genome shotgun (WGS) entry which is preliminary data.</text>
</comment>
<reference evidence="1 2" key="1">
    <citation type="journal article" date="2014" name="Genome Announc.">
        <title>Draft Genome Sequence of the Boron-Tolerant and Moderately Halotolerant Bacterium Gracilibacillus boraciitolerans JCM 21714T.</title>
        <authorList>
            <person name="Ahmed I."/>
            <person name="Oshima K."/>
            <person name="Suda W."/>
            <person name="Kitamura K."/>
            <person name="Iida T."/>
            <person name="Ohmori Y."/>
            <person name="Fujiwara T."/>
            <person name="Hattori M."/>
            <person name="Ohkuma M."/>
        </authorList>
    </citation>
    <scope>NUCLEOTIDE SEQUENCE [LARGE SCALE GENOMIC DNA]</scope>
    <source>
        <strain evidence="1 2">JCM 21714</strain>
    </source>
</reference>
<gene>
    <name evidence="1" type="ORF">JCM21714_1737</name>
</gene>
<accession>W4VH44</accession>
<dbReference type="STRING" id="1298598.JCM21714_1737"/>
<dbReference type="Proteomes" id="UP000019102">
    <property type="component" value="Unassembled WGS sequence"/>
</dbReference>
<dbReference type="EMBL" id="BAVS01000006">
    <property type="protein sequence ID" value="GAE92725.1"/>
    <property type="molecule type" value="Genomic_DNA"/>
</dbReference>
<keyword evidence="2" id="KW-1185">Reference proteome</keyword>
<organism evidence="1 2">
    <name type="scientific">Gracilibacillus boraciitolerans JCM 21714</name>
    <dbReference type="NCBI Taxonomy" id="1298598"/>
    <lineage>
        <taxon>Bacteria</taxon>
        <taxon>Bacillati</taxon>
        <taxon>Bacillota</taxon>
        <taxon>Bacilli</taxon>
        <taxon>Bacillales</taxon>
        <taxon>Bacillaceae</taxon>
        <taxon>Gracilibacillus</taxon>
    </lineage>
</organism>
<name>W4VH44_9BACI</name>
<protein>
    <submittedName>
        <fullName evidence="1">Uncharacterized protein</fullName>
    </submittedName>
</protein>
<proteinExistence type="predicted"/>
<evidence type="ECO:0000313" key="1">
    <source>
        <dbReference type="EMBL" id="GAE92725.1"/>
    </source>
</evidence>